<gene>
    <name evidence="1" type="ORF">PECUL_23A009159</name>
</gene>
<proteinExistence type="predicted"/>
<evidence type="ECO:0000313" key="2">
    <source>
        <dbReference type="Proteomes" id="UP001295444"/>
    </source>
</evidence>
<evidence type="ECO:0000313" key="1">
    <source>
        <dbReference type="EMBL" id="CAH2218543.1"/>
    </source>
</evidence>
<sequence length="217" mass="23481">MELAEMMNVLSTLTQQVTLLSQTVSELQRGYAELKENTHHAPEPNIALPDKFTGKKTELRSFITACELLFTLKPRTYPNDYVKVCTTIALLSASSPWHLYCSTLHATGPKRPPNQTNGTIMVLANPAPVPEPQKEAAVATFQSSASVSPNVSCSNTEDLSPDCVIASNGTVVCRQDVEAFEQALKARAASSQVAASCLHCHFQECGQPAKCSNTLRS</sequence>
<accession>A0AAD1QX38</accession>
<dbReference type="AlphaFoldDB" id="A0AAD1QX38"/>
<dbReference type="EMBL" id="OW240912">
    <property type="protein sequence ID" value="CAH2218543.1"/>
    <property type="molecule type" value="Genomic_DNA"/>
</dbReference>
<name>A0AAD1QX38_PELCU</name>
<organism evidence="1 2">
    <name type="scientific">Pelobates cultripes</name>
    <name type="common">Western spadefoot toad</name>
    <dbReference type="NCBI Taxonomy" id="61616"/>
    <lineage>
        <taxon>Eukaryota</taxon>
        <taxon>Metazoa</taxon>
        <taxon>Chordata</taxon>
        <taxon>Craniata</taxon>
        <taxon>Vertebrata</taxon>
        <taxon>Euteleostomi</taxon>
        <taxon>Amphibia</taxon>
        <taxon>Batrachia</taxon>
        <taxon>Anura</taxon>
        <taxon>Pelobatoidea</taxon>
        <taxon>Pelobatidae</taxon>
        <taxon>Pelobates</taxon>
    </lineage>
</organism>
<dbReference type="Proteomes" id="UP001295444">
    <property type="component" value="Chromosome 01"/>
</dbReference>
<protein>
    <submittedName>
        <fullName evidence="1">Uncharacterized protein</fullName>
    </submittedName>
</protein>
<keyword evidence="2" id="KW-1185">Reference proteome</keyword>
<reference evidence="1" key="1">
    <citation type="submission" date="2022-03" db="EMBL/GenBank/DDBJ databases">
        <authorList>
            <person name="Alioto T."/>
            <person name="Alioto T."/>
            <person name="Gomez Garrido J."/>
        </authorList>
    </citation>
    <scope>NUCLEOTIDE SEQUENCE</scope>
</reference>